<dbReference type="Pfam" id="PF00512">
    <property type="entry name" value="HisKA"/>
    <property type="match status" value="1"/>
</dbReference>
<dbReference type="PRINTS" id="PR00344">
    <property type="entry name" value="BCTRLSENSOR"/>
</dbReference>
<evidence type="ECO:0000256" key="2">
    <source>
        <dbReference type="ARBA" id="ARBA00004370"/>
    </source>
</evidence>
<dbReference type="Pfam" id="PF02518">
    <property type="entry name" value="HATPase_c"/>
    <property type="match status" value="1"/>
</dbReference>
<dbReference type="PROSITE" id="PS50109">
    <property type="entry name" value="HIS_KIN"/>
    <property type="match status" value="1"/>
</dbReference>
<evidence type="ECO:0000256" key="8">
    <source>
        <dbReference type="SAM" id="MobiDB-lite"/>
    </source>
</evidence>
<dbReference type="PANTHER" id="PTHR43547">
    <property type="entry name" value="TWO-COMPONENT HISTIDINE KINASE"/>
    <property type="match status" value="1"/>
</dbReference>
<dbReference type="GO" id="GO:0016301">
    <property type="term" value="F:kinase activity"/>
    <property type="evidence" value="ECO:0007669"/>
    <property type="project" value="UniProtKB-KW"/>
</dbReference>
<accession>A0ABV1DZP8</accession>
<dbReference type="InterPro" id="IPR036097">
    <property type="entry name" value="HisK_dim/P_sf"/>
</dbReference>
<dbReference type="SMART" id="SM00387">
    <property type="entry name" value="HATPase_c"/>
    <property type="match status" value="1"/>
</dbReference>
<dbReference type="EMBL" id="JBBMFD010000009">
    <property type="protein sequence ID" value="MEQ2440528.1"/>
    <property type="molecule type" value="Genomic_DNA"/>
</dbReference>
<feature type="transmembrane region" description="Helical" evidence="9">
    <location>
        <begin position="196"/>
        <end position="216"/>
    </location>
</feature>
<feature type="domain" description="Histidine kinase" evidence="10">
    <location>
        <begin position="277"/>
        <end position="494"/>
    </location>
</feature>
<dbReference type="SUPFAM" id="SSF47384">
    <property type="entry name" value="Homodimeric domain of signal transducing histidine kinase"/>
    <property type="match status" value="1"/>
</dbReference>
<dbReference type="PROSITE" id="PS50885">
    <property type="entry name" value="HAMP"/>
    <property type="match status" value="1"/>
</dbReference>
<organism evidence="12 13">
    <name type="scientific">Solibaculum intestinale</name>
    <dbReference type="NCBI Taxonomy" id="3133165"/>
    <lineage>
        <taxon>Bacteria</taxon>
        <taxon>Bacillati</taxon>
        <taxon>Bacillota</taxon>
        <taxon>Clostridia</taxon>
        <taxon>Eubacteriales</taxon>
        <taxon>Oscillospiraceae</taxon>
        <taxon>Solibaculum</taxon>
    </lineage>
</organism>
<dbReference type="SMART" id="SM00304">
    <property type="entry name" value="HAMP"/>
    <property type="match status" value="1"/>
</dbReference>
<dbReference type="Gene3D" id="3.30.565.10">
    <property type="entry name" value="Histidine kinase-like ATPase, C-terminal domain"/>
    <property type="match status" value="1"/>
</dbReference>
<dbReference type="RefSeq" id="WP_349219149.1">
    <property type="nucleotide sequence ID" value="NZ_JBBMFD010000009.1"/>
</dbReference>
<dbReference type="CDD" id="cd00075">
    <property type="entry name" value="HATPase"/>
    <property type="match status" value="1"/>
</dbReference>
<proteinExistence type="predicted"/>
<evidence type="ECO:0000256" key="6">
    <source>
        <dbReference type="ARBA" id="ARBA00022777"/>
    </source>
</evidence>
<keyword evidence="5" id="KW-0808">Transferase</keyword>
<evidence type="ECO:0000256" key="5">
    <source>
        <dbReference type="ARBA" id="ARBA00022679"/>
    </source>
</evidence>
<dbReference type="Gene3D" id="6.10.340.10">
    <property type="match status" value="1"/>
</dbReference>
<keyword evidence="4" id="KW-0597">Phosphoprotein</keyword>
<name>A0ABV1DZP8_9FIRM</name>
<sequence>MRKSIFVRYFTVITSIILICLTILGTLLISFAAQYWVNDKQEMLTRNAKDMADILGELALKNQAQIQWNPQTKRYSLFFEEGFIPESMNAAILVMASASNSDVRIISPAGQVLLFATANDKMDPDEMLYKAIPADVAQKSLAGSSYTVGRLGDNYTETYYTAGEPIKAGEVGVIGAVLLSTPTGDLSGYIGDNLRMFLLAAVLVLILSFLATYALTYQMAKPLRQMVQAARKFGEGDFSAKIPVNNQDEVAELAVALNNMASSLASVEGMRRSFVANVSHELRTPMTTIGGFIDGILDGTIPEEKQEQYLRTVSDEIKRLSRLVRSMLDISRMEAGELKINPSLFSLSDMVMRVFFSCEKLINDKNIEVRGLEDLPEIHVKADPDRIHQIIFNLVDNAIKFTNQGGYIAISIREENGWVYFTIRNSGQGIARADLGKIFERFYKTDKSRGLDKKGVGLGLFIVRMLMQLHGGDITARSVEGEYAEFEFWLPAIKQEAEKPEKPAKIERTGKGEKPPKDAQ</sequence>
<feature type="domain" description="HAMP" evidence="11">
    <location>
        <begin position="217"/>
        <end position="269"/>
    </location>
</feature>
<dbReference type="Gene3D" id="1.10.287.130">
    <property type="match status" value="1"/>
</dbReference>
<keyword evidence="9" id="KW-1133">Transmembrane helix</keyword>
<evidence type="ECO:0000256" key="4">
    <source>
        <dbReference type="ARBA" id="ARBA00022553"/>
    </source>
</evidence>
<reference evidence="12 13" key="1">
    <citation type="submission" date="2024-03" db="EMBL/GenBank/DDBJ databases">
        <title>Human intestinal bacterial collection.</title>
        <authorList>
            <person name="Pauvert C."/>
            <person name="Hitch T.C.A."/>
            <person name="Clavel T."/>
        </authorList>
    </citation>
    <scope>NUCLEOTIDE SEQUENCE [LARGE SCALE GENOMIC DNA]</scope>
    <source>
        <strain evidence="12 13">CLA-JM-H44</strain>
    </source>
</reference>
<comment type="caution">
    <text evidence="12">The sequence shown here is derived from an EMBL/GenBank/DDBJ whole genome shotgun (WGS) entry which is preliminary data.</text>
</comment>
<evidence type="ECO:0000313" key="12">
    <source>
        <dbReference type="EMBL" id="MEQ2440528.1"/>
    </source>
</evidence>
<keyword evidence="6 12" id="KW-0418">Kinase</keyword>
<dbReference type="SUPFAM" id="SSF158472">
    <property type="entry name" value="HAMP domain-like"/>
    <property type="match status" value="1"/>
</dbReference>
<keyword evidence="13" id="KW-1185">Reference proteome</keyword>
<dbReference type="InterPro" id="IPR036890">
    <property type="entry name" value="HATPase_C_sf"/>
</dbReference>
<feature type="transmembrane region" description="Helical" evidence="9">
    <location>
        <begin position="12"/>
        <end position="37"/>
    </location>
</feature>
<evidence type="ECO:0000259" key="11">
    <source>
        <dbReference type="PROSITE" id="PS50885"/>
    </source>
</evidence>
<gene>
    <name evidence="12" type="ORF">WMO26_06795</name>
</gene>
<evidence type="ECO:0000313" key="13">
    <source>
        <dbReference type="Proteomes" id="UP001489509"/>
    </source>
</evidence>
<keyword evidence="9" id="KW-0812">Transmembrane</keyword>
<dbReference type="Pfam" id="PF00672">
    <property type="entry name" value="HAMP"/>
    <property type="match status" value="1"/>
</dbReference>
<comment type="subcellular location">
    <subcellularLocation>
        <location evidence="2">Membrane</location>
    </subcellularLocation>
</comment>
<evidence type="ECO:0000256" key="1">
    <source>
        <dbReference type="ARBA" id="ARBA00000085"/>
    </source>
</evidence>
<evidence type="ECO:0000256" key="3">
    <source>
        <dbReference type="ARBA" id="ARBA00012438"/>
    </source>
</evidence>
<dbReference type="InterPro" id="IPR004358">
    <property type="entry name" value="Sig_transdc_His_kin-like_C"/>
</dbReference>
<dbReference type="InterPro" id="IPR003594">
    <property type="entry name" value="HATPase_dom"/>
</dbReference>
<dbReference type="EC" id="2.7.13.3" evidence="3"/>
<comment type="catalytic activity">
    <reaction evidence="1">
        <text>ATP + protein L-histidine = ADP + protein N-phospho-L-histidine.</text>
        <dbReference type="EC" id="2.7.13.3"/>
    </reaction>
</comment>
<dbReference type="InterPro" id="IPR003661">
    <property type="entry name" value="HisK_dim/P_dom"/>
</dbReference>
<dbReference type="CDD" id="cd06225">
    <property type="entry name" value="HAMP"/>
    <property type="match status" value="1"/>
</dbReference>
<evidence type="ECO:0000259" key="10">
    <source>
        <dbReference type="PROSITE" id="PS50109"/>
    </source>
</evidence>
<evidence type="ECO:0000256" key="9">
    <source>
        <dbReference type="SAM" id="Phobius"/>
    </source>
</evidence>
<evidence type="ECO:0000256" key="7">
    <source>
        <dbReference type="ARBA" id="ARBA00023012"/>
    </source>
</evidence>
<dbReference type="SMART" id="SM00388">
    <property type="entry name" value="HisKA"/>
    <property type="match status" value="1"/>
</dbReference>
<protein>
    <recommendedName>
        <fullName evidence="3">histidine kinase</fullName>
        <ecNumber evidence="3">2.7.13.3</ecNumber>
    </recommendedName>
</protein>
<dbReference type="InterPro" id="IPR003660">
    <property type="entry name" value="HAMP_dom"/>
</dbReference>
<keyword evidence="7" id="KW-0902">Two-component regulatory system</keyword>
<keyword evidence="9" id="KW-0472">Membrane</keyword>
<dbReference type="PANTHER" id="PTHR43547:SF2">
    <property type="entry name" value="HYBRID SIGNAL TRANSDUCTION HISTIDINE KINASE C"/>
    <property type="match status" value="1"/>
</dbReference>
<dbReference type="SUPFAM" id="SSF55874">
    <property type="entry name" value="ATPase domain of HSP90 chaperone/DNA topoisomerase II/histidine kinase"/>
    <property type="match status" value="1"/>
</dbReference>
<dbReference type="CDD" id="cd00082">
    <property type="entry name" value="HisKA"/>
    <property type="match status" value="1"/>
</dbReference>
<dbReference type="InterPro" id="IPR005467">
    <property type="entry name" value="His_kinase_dom"/>
</dbReference>
<dbReference type="Proteomes" id="UP001489509">
    <property type="component" value="Unassembled WGS sequence"/>
</dbReference>
<feature type="region of interest" description="Disordered" evidence="8">
    <location>
        <begin position="498"/>
        <end position="520"/>
    </location>
</feature>